<evidence type="ECO:0000313" key="11">
    <source>
        <dbReference type="Proteomes" id="UP000000491"/>
    </source>
</evidence>
<dbReference type="RefSeq" id="WP_013934021.1">
    <property type="nucleotide sequence ID" value="NC_015709.1"/>
</dbReference>
<name>F8ES50_ZYMMT</name>
<reference evidence="10 11" key="1">
    <citation type="journal article" date="2011" name="J. Bacteriol.">
        <title>Genome sequence of the ethanol-producing Zymomonas mobilis subsp. pomaceae lectotype strain ATCC 29192.</title>
        <authorList>
            <person name="Kouvelis V.N."/>
            <person name="Davenport K.W."/>
            <person name="Brettin T.S."/>
            <person name="Bruce D."/>
            <person name="Detter C."/>
            <person name="Han C.S."/>
            <person name="Nolan M."/>
            <person name="Tapia R."/>
            <person name="Damoulaki A."/>
            <person name="Kyrpides N.C."/>
            <person name="Typas M.A."/>
            <person name="Pappas K.M."/>
        </authorList>
    </citation>
    <scope>NUCLEOTIDE SEQUENCE [LARGE SCALE GENOMIC DNA]</scope>
    <source>
        <strain evidence="11">ATCC 29192 / DSM 22645 / JCM 10191 / CCUG 17912 / NBRC 13757 / NCIMB 11200 / NRRL B-4491 / Barker I</strain>
    </source>
</reference>
<evidence type="ECO:0000256" key="1">
    <source>
        <dbReference type="ARBA" id="ARBA00004651"/>
    </source>
</evidence>
<dbReference type="KEGG" id="zmp:Zymop_0723"/>
<feature type="transmembrane region" description="Helical" evidence="8">
    <location>
        <begin position="361"/>
        <end position="379"/>
    </location>
</feature>
<feature type="domain" description="Major facilitator superfamily (MFS) profile" evidence="9">
    <location>
        <begin position="23"/>
        <end position="408"/>
    </location>
</feature>
<feature type="transmembrane region" description="Helical" evidence="8">
    <location>
        <begin position="228"/>
        <end position="247"/>
    </location>
</feature>
<dbReference type="CDD" id="cd17320">
    <property type="entry name" value="MFS_MdfA_MDR_like"/>
    <property type="match status" value="1"/>
</dbReference>
<dbReference type="GO" id="GO:1990961">
    <property type="term" value="P:xenobiotic detoxification by transmembrane export across the plasma membrane"/>
    <property type="evidence" value="ECO:0007669"/>
    <property type="project" value="InterPro"/>
</dbReference>
<evidence type="ECO:0000256" key="3">
    <source>
        <dbReference type="ARBA" id="ARBA00022448"/>
    </source>
</evidence>
<keyword evidence="8" id="KW-0997">Cell inner membrane</keyword>
<feature type="transmembrane region" description="Helical" evidence="8">
    <location>
        <begin position="293"/>
        <end position="313"/>
    </location>
</feature>
<feature type="transmembrane region" description="Helical" evidence="8">
    <location>
        <begin position="385"/>
        <end position="403"/>
    </location>
</feature>
<keyword evidence="3 8" id="KW-0813">Transport</keyword>
<feature type="transmembrane region" description="Helical" evidence="8">
    <location>
        <begin position="62"/>
        <end position="78"/>
    </location>
</feature>
<evidence type="ECO:0000256" key="5">
    <source>
        <dbReference type="ARBA" id="ARBA00022692"/>
    </source>
</evidence>
<dbReference type="PROSITE" id="PS50850">
    <property type="entry name" value="MFS"/>
    <property type="match status" value="1"/>
</dbReference>
<dbReference type="AlphaFoldDB" id="F8ES50"/>
<dbReference type="GO" id="GO:0005886">
    <property type="term" value="C:plasma membrane"/>
    <property type="evidence" value="ECO:0007669"/>
    <property type="project" value="UniProtKB-SubCell"/>
</dbReference>
<feature type="transmembrane region" description="Helical" evidence="8">
    <location>
        <begin position="319"/>
        <end position="340"/>
    </location>
</feature>
<dbReference type="GO" id="GO:0042910">
    <property type="term" value="F:xenobiotic transmembrane transporter activity"/>
    <property type="evidence" value="ECO:0007669"/>
    <property type="project" value="InterPro"/>
</dbReference>
<keyword evidence="4" id="KW-1003">Cell membrane</keyword>
<keyword evidence="7 8" id="KW-0472">Membrane</keyword>
<evidence type="ECO:0000256" key="4">
    <source>
        <dbReference type="ARBA" id="ARBA00022475"/>
    </source>
</evidence>
<feature type="transmembrane region" description="Helical" evidence="8">
    <location>
        <begin position="20"/>
        <end position="42"/>
    </location>
</feature>
<feature type="transmembrane region" description="Helical" evidence="8">
    <location>
        <begin position="90"/>
        <end position="109"/>
    </location>
</feature>
<proteinExistence type="inferred from homology"/>
<dbReference type="HOGENOM" id="CLU_001265_47_0_5"/>
<dbReference type="PANTHER" id="PTHR42718">
    <property type="entry name" value="MAJOR FACILITATOR SUPERFAMILY MULTIDRUG TRANSPORTER MFSC"/>
    <property type="match status" value="1"/>
</dbReference>
<dbReference type="SUPFAM" id="SSF103473">
    <property type="entry name" value="MFS general substrate transporter"/>
    <property type="match status" value="1"/>
</dbReference>
<dbReference type="STRING" id="579138.Zymop_0723"/>
<comment type="similarity">
    <text evidence="2 8">Belongs to the major facilitator superfamily. Bcr/CmlA family.</text>
</comment>
<evidence type="ECO:0000256" key="7">
    <source>
        <dbReference type="ARBA" id="ARBA00023136"/>
    </source>
</evidence>
<evidence type="ECO:0000259" key="9">
    <source>
        <dbReference type="PROSITE" id="PS50850"/>
    </source>
</evidence>
<feature type="transmembrane region" description="Helical" evidence="8">
    <location>
        <begin position="262"/>
        <end position="281"/>
    </location>
</feature>
<dbReference type="InterPro" id="IPR011701">
    <property type="entry name" value="MFS"/>
</dbReference>
<evidence type="ECO:0000256" key="6">
    <source>
        <dbReference type="ARBA" id="ARBA00022989"/>
    </source>
</evidence>
<organism evidence="10 11">
    <name type="scientific">Zymomonas mobilis subsp. pomaceae (strain ATCC 29192 / DSM 22645 / JCM 10191 / CCUG 17912 / NBRC 13757 / NCIMB 11200 / NRRL B-4491 / Barker I)</name>
    <dbReference type="NCBI Taxonomy" id="579138"/>
    <lineage>
        <taxon>Bacteria</taxon>
        <taxon>Pseudomonadati</taxon>
        <taxon>Pseudomonadota</taxon>
        <taxon>Alphaproteobacteria</taxon>
        <taxon>Sphingomonadales</taxon>
        <taxon>Zymomonadaceae</taxon>
        <taxon>Zymomonas</taxon>
    </lineage>
</organism>
<dbReference type="InterPro" id="IPR004812">
    <property type="entry name" value="Efflux_drug-R_Bcr/CmlA"/>
</dbReference>
<dbReference type="EMBL" id="CP002865">
    <property type="protein sequence ID" value="AEI37625.1"/>
    <property type="molecule type" value="Genomic_DNA"/>
</dbReference>
<dbReference type="InterPro" id="IPR020846">
    <property type="entry name" value="MFS_dom"/>
</dbReference>
<evidence type="ECO:0000256" key="2">
    <source>
        <dbReference type="ARBA" id="ARBA00006236"/>
    </source>
</evidence>
<gene>
    <name evidence="10" type="ordered locus">Zymop_0723</name>
</gene>
<feature type="transmembrane region" description="Helical" evidence="8">
    <location>
        <begin position="148"/>
        <end position="170"/>
    </location>
</feature>
<dbReference type="Proteomes" id="UP000000491">
    <property type="component" value="Chromosome"/>
</dbReference>
<dbReference type="InterPro" id="IPR036259">
    <property type="entry name" value="MFS_trans_sf"/>
</dbReference>
<dbReference type="PATRIC" id="fig|579138.3.peg.762"/>
<dbReference type="PANTHER" id="PTHR42718:SF9">
    <property type="entry name" value="MAJOR FACILITATOR SUPERFAMILY MULTIDRUG TRANSPORTER MFSC"/>
    <property type="match status" value="1"/>
</dbReference>
<evidence type="ECO:0000313" key="10">
    <source>
        <dbReference type="EMBL" id="AEI37625.1"/>
    </source>
</evidence>
<dbReference type="eggNOG" id="COG2814">
    <property type="taxonomic scope" value="Bacteria"/>
</dbReference>
<feature type="transmembrane region" description="Helical" evidence="8">
    <location>
        <begin position="176"/>
        <end position="198"/>
    </location>
</feature>
<keyword evidence="5 8" id="KW-0812">Transmembrane</keyword>
<dbReference type="Pfam" id="PF07690">
    <property type="entry name" value="MFS_1"/>
    <property type="match status" value="1"/>
</dbReference>
<dbReference type="NCBIfam" id="TIGR00710">
    <property type="entry name" value="efflux_Bcr_CflA"/>
    <property type="match status" value="1"/>
</dbReference>
<accession>F8ES50</accession>
<feature type="transmembrane region" description="Helical" evidence="8">
    <location>
        <begin position="115"/>
        <end position="136"/>
    </location>
</feature>
<keyword evidence="6 8" id="KW-1133">Transmembrane helix</keyword>
<comment type="subcellular location">
    <subcellularLocation>
        <location evidence="8">Cell inner membrane</location>
        <topology evidence="8">Multi-pass membrane protein</topology>
    </subcellularLocation>
    <subcellularLocation>
        <location evidence="1">Cell membrane</location>
        <topology evidence="1">Multi-pass membrane protein</topology>
    </subcellularLocation>
</comment>
<evidence type="ECO:0000256" key="8">
    <source>
        <dbReference type="RuleBase" id="RU365088"/>
    </source>
</evidence>
<dbReference type="Gene3D" id="1.20.1720.10">
    <property type="entry name" value="Multidrug resistance protein D"/>
    <property type="match status" value="1"/>
</dbReference>
<sequence length="414" mass="44776">MAVTTGHERPAERGCQPLSFPAFVALIAGMMAIPALATDAMLPALPAISKSLDIIDPNQQQWIIAVYITGIGVAQLFYGPLSDRFGRKPVLLYGYGLFIATSLFAAFSSGFKVMIAARILQGMAGACSRVLATSIVRDCFSGRKMAKVMSLAVIIFMGVPILAPTIGALILKIAPWQGIFIFLALSALVMFLLVTRALPETLHPEDRRGLDVTEIFQAARVVFTNRTVMGYTLALTLIEGGLLGYIYSVEQIFIDYFNTPQMFTLAFAGGGVFIIFASVVNSSIVEKVGMHRLGHFALLMLIVTAALHSLLVLNNLETPWVFILMQGLTMFFFSLAVSNFGSIAMEPVGHIAGMASSIQGFFWLVGGSLLGTLIGQAYNGTPLPVTFGNAFYGCIALIFVLWVERGRLFISRES</sequence>
<protein>
    <recommendedName>
        <fullName evidence="8">Bcr/CflA family efflux transporter</fullName>
    </recommendedName>
</protein>